<evidence type="ECO:0000313" key="4">
    <source>
        <dbReference type="WBParaSite" id="ASIM_0001329601-mRNA-1"/>
    </source>
</evidence>
<dbReference type="WBParaSite" id="ASIM_0001329601-mRNA-1">
    <property type="protein sequence ID" value="ASIM_0001329601-mRNA-1"/>
    <property type="gene ID" value="ASIM_0001329601"/>
</dbReference>
<keyword evidence="3" id="KW-1185">Reference proteome</keyword>
<dbReference type="Proteomes" id="UP000267096">
    <property type="component" value="Unassembled WGS sequence"/>
</dbReference>
<keyword evidence="1" id="KW-0812">Transmembrane</keyword>
<organism evidence="4">
    <name type="scientific">Anisakis simplex</name>
    <name type="common">Herring worm</name>
    <dbReference type="NCBI Taxonomy" id="6269"/>
    <lineage>
        <taxon>Eukaryota</taxon>
        <taxon>Metazoa</taxon>
        <taxon>Ecdysozoa</taxon>
        <taxon>Nematoda</taxon>
        <taxon>Chromadorea</taxon>
        <taxon>Rhabditida</taxon>
        <taxon>Spirurina</taxon>
        <taxon>Ascaridomorpha</taxon>
        <taxon>Ascaridoidea</taxon>
        <taxon>Anisakidae</taxon>
        <taxon>Anisakis</taxon>
        <taxon>Anisakis simplex complex</taxon>
    </lineage>
</organism>
<proteinExistence type="predicted"/>
<evidence type="ECO:0000313" key="2">
    <source>
        <dbReference type="EMBL" id="VDK48014.1"/>
    </source>
</evidence>
<evidence type="ECO:0000256" key="1">
    <source>
        <dbReference type="SAM" id="Phobius"/>
    </source>
</evidence>
<sequence>MLLSKVQSHDLGYTIFLICATVFSIAIKTWIFSVILSLHRYLRFEEEYGELVYAQYVNGGVRIDTNSGAFSYPATAPPFSADASGAPPQYFNNTFDGIFFIWSPLIP</sequence>
<feature type="transmembrane region" description="Helical" evidence="1">
    <location>
        <begin position="12"/>
        <end position="36"/>
    </location>
</feature>
<reference evidence="2 3" key="2">
    <citation type="submission" date="2018-11" db="EMBL/GenBank/DDBJ databases">
        <authorList>
            <consortium name="Pathogen Informatics"/>
        </authorList>
    </citation>
    <scope>NUCLEOTIDE SEQUENCE [LARGE SCALE GENOMIC DNA]</scope>
</reference>
<name>A0A0M3JY05_ANISI</name>
<keyword evidence="1" id="KW-1133">Transmembrane helix</keyword>
<evidence type="ECO:0000313" key="3">
    <source>
        <dbReference type="Proteomes" id="UP000267096"/>
    </source>
</evidence>
<dbReference type="AlphaFoldDB" id="A0A0M3JY05"/>
<accession>A0A0M3JY05</accession>
<protein>
    <submittedName>
        <fullName evidence="4">Anoctamin</fullName>
    </submittedName>
</protein>
<dbReference type="EMBL" id="UYRR01031238">
    <property type="protein sequence ID" value="VDK48014.1"/>
    <property type="molecule type" value="Genomic_DNA"/>
</dbReference>
<keyword evidence="1" id="KW-0472">Membrane</keyword>
<dbReference type="OrthoDB" id="5795757at2759"/>
<gene>
    <name evidence="2" type="ORF">ASIM_LOCUS12724</name>
</gene>
<reference evidence="4" key="1">
    <citation type="submission" date="2016-04" db="UniProtKB">
        <authorList>
            <consortium name="WormBaseParasite"/>
        </authorList>
    </citation>
    <scope>IDENTIFICATION</scope>
</reference>